<keyword evidence="14" id="KW-1185">Reference proteome</keyword>
<evidence type="ECO:0000256" key="5">
    <source>
        <dbReference type="ARBA" id="ARBA00023077"/>
    </source>
</evidence>
<keyword evidence="6 8" id="KW-0472">Membrane</keyword>
<evidence type="ECO:0000313" key="13">
    <source>
        <dbReference type="EMBL" id="MFD1164471.1"/>
    </source>
</evidence>
<comment type="caution">
    <text evidence="13">The sequence shown here is derived from an EMBL/GenBank/DDBJ whole genome shotgun (WGS) entry which is preliminary data.</text>
</comment>
<dbReference type="NCBIfam" id="TIGR04056">
    <property type="entry name" value="OMP_RagA_SusC"/>
    <property type="match status" value="1"/>
</dbReference>
<dbReference type="InterPro" id="IPR039426">
    <property type="entry name" value="TonB-dep_rcpt-like"/>
</dbReference>
<dbReference type="EMBL" id="JBHTKY010000002">
    <property type="protein sequence ID" value="MFD1164471.1"/>
    <property type="molecule type" value="Genomic_DNA"/>
</dbReference>
<evidence type="ECO:0000259" key="11">
    <source>
        <dbReference type="Pfam" id="PF00593"/>
    </source>
</evidence>
<name>A0ABW3RH92_9SPHI</name>
<gene>
    <name evidence="13" type="ORF">ACFQ2C_02520</name>
</gene>
<dbReference type="Pfam" id="PF00593">
    <property type="entry name" value="TonB_dep_Rec_b-barrel"/>
    <property type="match status" value="1"/>
</dbReference>
<feature type="chain" id="PRO_5045143310" evidence="10">
    <location>
        <begin position="23"/>
        <end position="1051"/>
    </location>
</feature>
<feature type="domain" description="TonB-dependent receptor-like beta-barrel" evidence="11">
    <location>
        <begin position="407"/>
        <end position="1007"/>
    </location>
</feature>
<evidence type="ECO:0000256" key="3">
    <source>
        <dbReference type="ARBA" id="ARBA00022452"/>
    </source>
</evidence>
<dbReference type="Proteomes" id="UP001597205">
    <property type="component" value="Unassembled WGS sequence"/>
</dbReference>
<organism evidence="13 14">
    <name type="scientific">Sphingobacterium daejeonense</name>
    <dbReference type="NCBI Taxonomy" id="371142"/>
    <lineage>
        <taxon>Bacteria</taxon>
        <taxon>Pseudomonadati</taxon>
        <taxon>Bacteroidota</taxon>
        <taxon>Sphingobacteriia</taxon>
        <taxon>Sphingobacteriales</taxon>
        <taxon>Sphingobacteriaceae</taxon>
        <taxon>Sphingobacterium</taxon>
    </lineage>
</organism>
<accession>A0ABW3RH92</accession>
<evidence type="ECO:0000256" key="1">
    <source>
        <dbReference type="ARBA" id="ARBA00004571"/>
    </source>
</evidence>
<sequence length="1051" mass="115965">MKLPTCLSIAVASLCSIQMLSAQQLSIAGKVTNANGEPIAGASIFVKGTQTGTASNENGLFNLNAPSDGTLQIRAVGYAPLEVPIAGKTNFNVQLQQVDDAIDEVVVTALGIERNPKSLGYGAQGVNSATLNANKQSNLVNALQGKIAGANISSTGGAPGQGANIQIRGINSIDPTRPSQPLFVIDGILMDNSTSTQGGTAEVRGMSNRAVDINPDDIETINILKGGAATALYGLRGANGVVVITTKSGKAGTVKIDYQGTVGFENVNKFPKMQDTYSQGWQGVYNKDDFWPAFGPTVEEAIKLDPTHPAQLYKPFEEAFDTGNQFRNSLSFSGGSEKFTFLTSISQLKHNGVLPATDFKNLQARLNTNFTINEKLKGTSSISVNNSGGYRGNANRYAEQLIYWSPRHNIRDYVLENGTMNSYGETDNPIYIAHTNRFKDDVLRVIGGFDLTYSPAKWVDLMYRIGVDTYRDDREATAIGFQGLTDERIVYDNGVEGADGRGFYNVYNNNYRALNSTFIATFKHQFNEDFGGKVRVGQDIYDQVTKRNATEGGDLTVYDWFDLGNANILKSSSYNEKYRLMGFFGELEMTYKDYLFLTLTSRTDITSTLNPKNRAFTYNSASLSYVFSDHIKLPEVINFSKLRLSYAGIGKDAAPYSTSKGFGPYTSLPTGYIGFTRPALLGDENLKPEFTNTIEAGLEMKFYNSRLGFDLNFYNSVSKDQIIKVPVTSTTGYVTAAINAGSIRNRGLEITLNTVPVKKENFTWNSDINFSFNRNKVLEIREDLDDEIVVSSEFGYLSSTVSMRIKPGESYGTLYGRTYKRYYTPDEIAQGLDKTSEYDESRPLLIGANGFPVLESTSVPKKLGNVQPSWIGGWNNTFNYKSLSLNVLFDARVGQYRYNQLGNFMAAFGEADYTENRNDYTVFDGVTADGNKNTKEVWLGQGKDPKNDVNYGNGYYRDYYRGNSQFFVEDASWLRLRSVSIGYGLPQQWLENKFIKNARISVTGNNLLLWTKYSGYDPENSTTASGSNIEGFAGMTYPAVRSFLFSLNVGF</sequence>
<evidence type="ECO:0000256" key="10">
    <source>
        <dbReference type="SAM" id="SignalP"/>
    </source>
</evidence>
<keyword evidence="10" id="KW-0732">Signal</keyword>
<keyword evidence="2 8" id="KW-0813">Transport</keyword>
<dbReference type="Pfam" id="PF13715">
    <property type="entry name" value="CarbopepD_reg_2"/>
    <property type="match status" value="1"/>
</dbReference>
<dbReference type="InterPro" id="IPR036942">
    <property type="entry name" value="Beta-barrel_TonB_sf"/>
</dbReference>
<evidence type="ECO:0000256" key="7">
    <source>
        <dbReference type="ARBA" id="ARBA00023237"/>
    </source>
</evidence>
<feature type="signal peptide" evidence="10">
    <location>
        <begin position="1"/>
        <end position="22"/>
    </location>
</feature>
<evidence type="ECO:0000256" key="8">
    <source>
        <dbReference type="PROSITE-ProRule" id="PRU01360"/>
    </source>
</evidence>
<dbReference type="InterPro" id="IPR023997">
    <property type="entry name" value="TonB-dep_OMP_SusC/RagA_CS"/>
</dbReference>
<dbReference type="InterPro" id="IPR008969">
    <property type="entry name" value="CarboxyPept-like_regulatory"/>
</dbReference>
<dbReference type="InterPro" id="IPR012910">
    <property type="entry name" value="Plug_dom"/>
</dbReference>
<evidence type="ECO:0000313" key="14">
    <source>
        <dbReference type="Proteomes" id="UP001597205"/>
    </source>
</evidence>
<evidence type="ECO:0000259" key="12">
    <source>
        <dbReference type="Pfam" id="PF07715"/>
    </source>
</evidence>
<dbReference type="Gene3D" id="2.60.40.1120">
    <property type="entry name" value="Carboxypeptidase-like, regulatory domain"/>
    <property type="match status" value="1"/>
</dbReference>
<evidence type="ECO:0000256" key="2">
    <source>
        <dbReference type="ARBA" id="ARBA00022448"/>
    </source>
</evidence>
<keyword evidence="3 8" id="KW-1134">Transmembrane beta strand</keyword>
<keyword evidence="7 8" id="KW-0998">Cell outer membrane</keyword>
<dbReference type="NCBIfam" id="TIGR04057">
    <property type="entry name" value="SusC_RagA_signa"/>
    <property type="match status" value="1"/>
</dbReference>
<dbReference type="Gene3D" id="2.40.170.20">
    <property type="entry name" value="TonB-dependent receptor, beta-barrel domain"/>
    <property type="match status" value="1"/>
</dbReference>
<feature type="domain" description="TonB-dependent receptor plug" evidence="12">
    <location>
        <begin position="124"/>
        <end position="241"/>
    </location>
</feature>
<dbReference type="SUPFAM" id="SSF56935">
    <property type="entry name" value="Porins"/>
    <property type="match status" value="1"/>
</dbReference>
<comment type="similarity">
    <text evidence="8 9">Belongs to the TonB-dependent receptor family.</text>
</comment>
<dbReference type="InterPro" id="IPR023996">
    <property type="entry name" value="TonB-dep_OMP_SusC/RagA"/>
</dbReference>
<dbReference type="Gene3D" id="2.170.130.10">
    <property type="entry name" value="TonB-dependent receptor, plug domain"/>
    <property type="match status" value="1"/>
</dbReference>
<dbReference type="InterPro" id="IPR000531">
    <property type="entry name" value="Beta-barrel_TonB"/>
</dbReference>
<dbReference type="RefSeq" id="WP_380894624.1">
    <property type="nucleotide sequence ID" value="NZ_JBHTKY010000002.1"/>
</dbReference>
<dbReference type="PROSITE" id="PS52016">
    <property type="entry name" value="TONB_DEPENDENT_REC_3"/>
    <property type="match status" value="1"/>
</dbReference>
<proteinExistence type="inferred from homology"/>
<comment type="subcellular location">
    <subcellularLocation>
        <location evidence="1 8">Cell outer membrane</location>
        <topology evidence="1 8">Multi-pass membrane protein</topology>
    </subcellularLocation>
</comment>
<reference evidence="14" key="1">
    <citation type="journal article" date="2019" name="Int. J. Syst. Evol. Microbiol.">
        <title>The Global Catalogue of Microorganisms (GCM) 10K type strain sequencing project: providing services to taxonomists for standard genome sequencing and annotation.</title>
        <authorList>
            <consortium name="The Broad Institute Genomics Platform"/>
            <consortium name="The Broad Institute Genome Sequencing Center for Infectious Disease"/>
            <person name="Wu L."/>
            <person name="Ma J."/>
        </authorList>
    </citation>
    <scope>NUCLEOTIDE SEQUENCE [LARGE SCALE GENOMIC DNA]</scope>
    <source>
        <strain evidence="14">CCUG 52468</strain>
    </source>
</reference>
<dbReference type="Pfam" id="PF07715">
    <property type="entry name" value="Plug"/>
    <property type="match status" value="1"/>
</dbReference>
<dbReference type="SUPFAM" id="SSF49464">
    <property type="entry name" value="Carboxypeptidase regulatory domain-like"/>
    <property type="match status" value="1"/>
</dbReference>
<dbReference type="InterPro" id="IPR037066">
    <property type="entry name" value="Plug_dom_sf"/>
</dbReference>
<evidence type="ECO:0000256" key="6">
    <source>
        <dbReference type="ARBA" id="ARBA00023136"/>
    </source>
</evidence>
<keyword evidence="5 9" id="KW-0798">TonB box</keyword>
<evidence type="ECO:0000256" key="4">
    <source>
        <dbReference type="ARBA" id="ARBA00022692"/>
    </source>
</evidence>
<evidence type="ECO:0000256" key="9">
    <source>
        <dbReference type="RuleBase" id="RU003357"/>
    </source>
</evidence>
<keyword evidence="4 8" id="KW-0812">Transmembrane</keyword>
<protein>
    <submittedName>
        <fullName evidence="13">SusC/RagA family TonB-linked outer membrane protein</fullName>
    </submittedName>
</protein>